<accession>A0ABQ8S8M5</accession>
<evidence type="ECO:0000313" key="1">
    <source>
        <dbReference type="EMBL" id="KAJ4430407.1"/>
    </source>
</evidence>
<proteinExistence type="predicted"/>
<comment type="caution">
    <text evidence="1">The sequence shown here is derived from an EMBL/GenBank/DDBJ whole genome shotgun (WGS) entry which is preliminary data.</text>
</comment>
<dbReference type="Proteomes" id="UP001148838">
    <property type="component" value="Unassembled WGS sequence"/>
</dbReference>
<reference evidence="1 2" key="1">
    <citation type="journal article" date="2022" name="Allergy">
        <title>Genome assembly and annotation of Periplaneta americana reveal a comprehensive cockroach allergen profile.</title>
        <authorList>
            <person name="Wang L."/>
            <person name="Xiong Q."/>
            <person name="Saelim N."/>
            <person name="Wang L."/>
            <person name="Nong W."/>
            <person name="Wan A.T."/>
            <person name="Shi M."/>
            <person name="Liu X."/>
            <person name="Cao Q."/>
            <person name="Hui J.H.L."/>
            <person name="Sookrung N."/>
            <person name="Leung T.F."/>
            <person name="Tungtrongchitr A."/>
            <person name="Tsui S.K.W."/>
        </authorList>
    </citation>
    <scope>NUCLEOTIDE SEQUENCE [LARGE SCALE GENOMIC DNA]</scope>
    <source>
        <strain evidence="1">PWHHKU_190912</strain>
    </source>
</reference>
<organism evidence="1 2">
    <name type="scientific">Periplaneta americana</name>
    <name type="common">American cockroach</name>
    <name type="synonym">Blatta americana</name>
    <dbReference type="NCBI Taxonomy" id="6978"/>
    <lineage>
        <taxon>Eukaryota</taxon>
        <taxon>Metazoa</taxon>
        <taxon>Ecdysozoa</taxon>
        <taxon>Arthropoda</taxon>
        <taxon>Hexapoda</taxon>
        <taxon>Insecta</taxon>
        <taxon>Pterygota</taxon>
        <taxon>Neoptera</taxon>
        <taxon>Polyneoptera</taxon>
        <taxon>Dictyoptera</taxon>
        <taxon>Blattodea</taxon>
        <taxon>Blattoidea</taxon>
        <taxon>Blattidae</taxon>
        <taxon>Blattinae</taxon>
        <taxon>Periplaneta</taxon>
    </lineage>
</organism>
<protein>
    <submittedName>
        <fullName evidence="1">Uncharacterized protein</fullName>
    </submittedName>
</protein>
<evidence type="ECO:0000313" key="2">
    <source>
        <dbReference type="Proteomes" id="UP001148838"/>
    </source>
</evidence>
<name>A0ABQ8S8M5_PERAM</name>
<sequence>MKCSTGCKFVYMEVVTDHNLNENYHTHATSNSVTVGLTQISNCSFLYGVVRAEFTRKFRKPTPTRANIRILVESSRRQMLYKLGIEDYKLVEMCYDLMEAVNNDNLMEHILFSDEATFHTCGTVHRHNCRMTGKETHRRVLARSAKRSGVDTRHRNNFSLNIIKNHHSLSLISPSRIGVVIVIVIGYEHVSETASPSSVTLLRRLVQNDKLIDMEFPYMKHSPNQNNGIQKNSKFENGGEGFDPVLWIELRRSSMVRELEHFHTRTPVTVTDRDTFFELERSYRDTAVPDPVTVTQQ</sequence>
<gene>
    <name evidence="1" type="ORF">ANN_22623</name>
</gene>
<dbReference type="EMBL" id="JAJSOF020000033">
    <property type="protein sequence ID" value="KAJ4430407.1"/>
    <property type="molecule type" value="Genomic_DNA"/>
</dbReference>
<keyword evidence="2" id="KW-1185">Reference proteome</keyword>